<evidence type="ECO:0000256" key="6">
    <source>
        <dbReference type="ARBA" id="ARBA00022692"/>
    </source>
</evidence>
<dbReference type="GO" id="GO:0045259">
    <property type="term" value="C:proton-transporting ATP synthase complex"/>
    <property type="evidence" value="ECO:0007669"/>
    <property type="project" value="UniProtKB-KW"/>
</dbReference>
<reference evidence="14" key="1">
    <citation type="submission" date="2015-09" db="EMBL/GenBank/DDBJ databases">
        <title>Staphyliniformia phylogenetics from de novo mitogenomic assemblies.</title>
        <authorList>
            <person name="Favreau E.A."/>
            <person name="Linard B."/>
            <person name="Vogler A.P."/>
        </authorList>
    </citation>
    <scope>NUCLEOTIDE SEQUENCE</scope>
</reference>
<evidence type="ECO:0000256" key="1">
    <source>
        <dbReference type="ARBA" id="ARBA00004304"/>
    </source>
</evidence>
<evidence type="ECO:0000256" key="9">
    <source>
        <dbReference type="ARBA" id="ARBA00023065"/>
    </source>
</evidence>
<dbReference type="GO" id="GO:0015078">
    <property type="term" value="F:proton transmembrane transporter activity"/>
    <property type="evidence" value="ECO:0007669"/>
    <property type="project" value="InterPro"/>
</dbReference>
<dbReference type="GO" id="GO:0031966">
    <property type="term" value="C:mitochondrial membrane"/>
    <property type="evidence" value="ECO:0007669"/>
    <property type="project" value="UniProtKB-SubCell"/>
</dbReference>
<evidence type="ECO:0000256" key="11">
    <source>
        <dbReference type="ARBA" id="ARBA00023136"/>
    </source>
</evidence>
<keyword evidence="7 12" id="KW-0375">Hydrogen ion transport</keyword>
<evidence type="ECO:0000256" key="3">
    <source>
        <dbReference type="ARBA" id="ARBA00011291"/>
    </source>
</evidence>
<keyword evidence="9 12" id="KW-0406">Ion transport</keyword>
<geneLocation type="mitochondrion" evidence="14"/>
<evidence type="ECO:0000256" key="10">
    <source>
        <dbReference type="ARBA" id="ARBA00023128"/>
    </source>
</evidence>
<organism evidence="14">
    <name type="scientific">Pselaphinae sp. 3 EF-2015</name>
    <dbReference type="NCBI Taxonomy" id="1756857"/>
    <lineage>
        <taxon>Eukaryota</taxon>
        <taxon>Metazoa</taxon>
        <taxon>Ecdysozoa</taxon>
        <taxon>Arthropoda</taxon>
        <taxon>Hexapoda</taxon>
        <taxon>Insecta</taxon>
        <taxon>Pterygota</taxon>
        <taxon>Neoptera</taxon>
        <taxon>Endopterygota</taxon>
        <taxon>Coleoptera</taxon>
        <taxon>Polyphaga</taxon>
        <taxon>Staphyliniformia</taxon>
        <taxon>Staphylinidae</taxon>
        <taxon>Omaliinae group</taxon>
        <taxon>Pselaphinae</taxon>
    </lineage>
</organism>
<evidence type="ECO:0000313" key="14">
    <source>
        <dbReference type="EMBL" id="ALO70993.1"/>
    </source>
</evidence>
<comment type="similarity">
    <text evidence="2 12">Belongs to the ATPase protein 8 family.</text>
</comment>
<protein>
    <recommendedName>
        <fullName evidence="12">ATP synthase complex subunit 8</fullName>
    </recommendedName>
</protein>
<comment type="subcellular location">
    <subcellularLocation>
        <location evidence="1 12">Mitochondrion membrane</location>
        <topology evidence="1 12">Single-pass membrane protein</topology>
    </subcellularLocation>
</comment>
<dbReference type="GO" id="GO:0015986">
    <property type="term" value="P:proton motive force-driven ATP synthesis"/>
    <property type="evidence" value="ECO:0007669"/>
    <property type="project" value="InterPro"/>
</dbReference>
<evidence type="ECO:0000256" key="5">
    <source>
        <dbReference type="ARBA" id="ARBA00022547"/>
    </source>
</evidence>
<keyword evidence="6 12" id="KW-0812">Transmembrane</keyword>
<dbReference type="AlphaFoldDB" id="A0A0S2M8I6"/>
<keyword evidence="4 12" id="KW-0813">Transport</keyword>
<gene>
    <name evidence="14" type="primary">atp8</name>
</gene>
<keyword evidence="8 13" id="KW-1133">Transmembrane helix</keyword>
<evidence type="ECO:0000256" key="2">
    <source>
        <dbReference type="ARBA" id="ARBA00008892"/>
    </source>
</evidence>
<evidence type="ECO:0000256" key="4">
    <source>
        <dbReference type="ARBA" id="ARBA00022448"/>
    </source>
</evidence>
<comment type="subunit">
    <text evidence="3">F-type ATPases have 2 components, CF(1) - the catalytic core - and CF(0) - the membrane proton channel.</text>
</comment>
<dbReference type="InterPro" id="IPR001421">
    <property type="entry name" value="ATP8_metazoa"/>
</dbReference>
<keyword evidence="10 12" id="KW-0496">Mitochondrion</keyword>
<evidence type="ECO:0000256" key="13">
    <source>
        <dbReference type="SAM" id="Phobius"/>
    </source>
</evidence>
<evidence type="ECO:0000256" key="7">
    <source>
        <dbReference type="ARBA" id="ARBA00022781"/>
    </source>
</evidence>
<accession>A0A0S2M8I6</accession>
<feature type="transmembrane region" description="Helical" evidence="13">
    <location>
        <begin position="12"/>
        <end position="32"/>
    </location>
</feature>
<sequence length="51" mass="6668">MPQMSPMNWILLYLFFSFIFIMFNFLNYYYMIYNIKFNKNYKIMNKLNWKW</sequence>
<keyword evidence="5 12" id="KW-0138">CF(0)</keyword>
<evidence type="ECO:0000256" key="8">
    <source>
        <dbReference type="ARBA" id="ARBA00022989"/>
    </source>
</evidence>
<keyword evidence="11 13" id="KW-0472">Membrane</keyword>
<dbReference type="Pfam" id="PF00895">
    <property type="entry name" value="ATP-synt_8"/>
    <property type="match status" value="1"/>
</dbReference>
<name>A0A0S2M8I6_9COLE</name>
<dbReference type="EMBL" id="KT780681">
    <property type="protein sequence ID" value="ALO70993.1"/>
    <property type="molecule type" value="Genomic_DNA"/>
</dbReference>
<proteinExistence type="inferred from homology"/>
<evidence type="ECO:0000256" key="12">
    <source>
        <dbReference type="RuleBase" id="RU003661"/>
    </source>
</evidence>